<protein>
    <submittedName>
        <fullName evidence="3">DUF4041 domain-containing protein</fullName>
    </submittedName>
</protein>
<evidence type="ECO:0000313" key="3">
    <source>
        <dbReference type="EMBL" id="MBC3889464.1"/>
    </source>
</evidence>
<dbReference type="Proteomes" id="UP000616595">
    <property type="component" value="Unassembled WGS sequence"/>
</dbReference>
<keyword evidence="4" id="KW-1185">Reference proteome</keyword>
<evidence type="ECO:0000256" key="1">
    <source>
        <dbReference type="SAM" id="Coils"/>
    </source>
</evidence>
<dbReference type="InterPro" id="IPR025280">
    <property type="entry name" value="SNIPE"/>
</dbReference>
<accession>A0A923HZH4</accession>
<evidence type="ECO:0000313" key="4">
    <source>
        <dbReference type="Proteomes" id="UP000616595"/>
    </source>
</evidence>
<sequence>MKVKYEKIVGSLLIEGEQNKIDVGSLKEQLTVIEEKNNKLETMLTPEMLEAEKQRTIIAELEVKRKTINDDISGLLIRKTEKEKEISELIKKAQSLKEDIIQLDDEILYQSFGVYTPVYNLMSSEVYKDHITANRYSQKQLIKNDTATTYSTGMTLDGDLKKGQRMVKDSVKQVLRSFNNECDAAISGVKFNNVVSIEKRIQKSRESLEKLNKAMSIKIKNDYYNLKIEELRLCHEYAIKKQEEKETAKAEREALREEAKLQKELEETRKNIVKEQLHYKTALERVEIQIAGSTNVSEELLTKKEELMGKLLDIDAAIEDLDYREANKRAGYVYVISNVGSFGEDVYKIGMTRRLEPLDRVNELGDASVPFNFDLHAMIFSDDAPTLESALHQAFEHKKVNMVNQRREFFRVSLDEIEEVVNKNYDKTVEFLKIPEAEQYRESVMLKKEYQSA</sequence>
<feature type="coiled-coil region" evidence="1">
    <location>
        <begin position="238"/>
        <end position="278"/>
    </location>
</feature>
<dbReference type="EMBL" id="WJBD01000019">
    <property type="protein sequence ID" value="MBC3889464.1"/>
    <property type="molecule type" value="Genomic_DNA"/>
</dbReference>
<organism evidence="3 4">
    <name type="scientific">Acetobacterium paludosum</name>
    <dbReference type="NCBI Taxonomy" id="52693"/>
    <lineage>
        <taxon>Bacteria</taxon>
        <taxon>Bacillati</taxon>
        <taxon>Bacillota</taxon>
        <taxon>Clostridia</taxon>
        <taxon>Eubacteriales</taxon>
        <taxon>Eubacteriaceae</taxon>
        <taxon>Acetobacterium</taxon>
    </lineage>
</organism>
<reference evidence="3" key="1">
    <citation type="submission" date="2019-10" db="EMBL/GenBank/DDBJ databases">
        <authorList>
            <person name="Ross D.E."/>
            <person name="Gulliver D."/>
        </authorList>
    </citation>
    <scope>NUCLEOTIDE SEQUENCE</scope>
    <source>
        <strain evidence="3">DER-2019</strain>
    </source>
</reference>
<evidence type="ECO:0000259" key="2">
    <source>
        <dbReference type="SMART" id="SM00974"/>
    </source>
</evidence>
<dbReference type="OrthoDB" id="9811665at2"/>
<gene>
    <name evidence="3" type="ORF">GH810_14205</name>
</gene>
<comment type="caution">
    <text evidence="3">The sequence shown here is derived from an EMBL/GenBank/DDBJ whole genome shotgun (WGS) entry which is preliminary data.</text>
</comment>
<name>A0A923HZH4_9FIRM</name>
<dbReference type="AlphaFoldDB" id="A0A923HZH4"/>
<keyword evidence="1" id="KW-0175">Coiled coil</keyword>
<dbReference type="InterPro" id="IPR018306">
    <property type="entry name" value="Phage_T5_Orf172_DNA-bd"/>
</dbReference>
<feature type="domain" description="Bacteriophage T5 Orf172 DNA-binding" evidence="2">
    <location>
        <begin position="341"/>
        <end position="424"/>
    </location>
</feature>
<reference evidence="3" key="2">
    <citation type="submission" date="2020-10" db="EMBL/GenBank/DDBJ databases">
        <title>Comparative genomics of the Acetobacterium genus.</title>
        <authorList>
            <person name="Marshall C."/>
            <person name="May H."/>
            <person name="Norman S."/>
        </authorList>
    </citation>
    <scope>NUCLEOTIDE SEQUENCE</scope>
    <source>
        <strain evidence="3">DER-2019</strain>
    </source>
</reference>
<dbReference type="Pfam" id="PF13455">
    <property type="entry name" value="MUG113"/>
    <property type="match status" value="1"/>
</dbReference>
<dbReference type="Pfam" id="PF13250">
    <property type="entry name" value="SNIPE"/>
    <property type="match status" value="1"/>
</dbReference>
<proteinExistence type="predicted"/>
<feature type="coiled-coil region" evidence="1">
    <location>
        <begin position="79"/>
        <end position="106"/>
    </location>
</feature>
<dbReference type="SMART" id="SM00974">
    <property type="entry name" value="T5orf172"/>
    <property type="match status" value="1"/>
</dbReference>